<evidence type="ECO:0008006" key="3">
    <source>
        <dbReference type="Google" id="ProtNLM"/>
    </source>
</evidence>
<evidence type="ECO:0000313" key="2">
    <source>
        <dbReference type="Proteomes" id="UP000284021"/>
    </source>
</evidence>
<protein>
    <recommendedName>
        <fullName evidence="3">SnoaL-like domain-containing protein</fullName>
    </recommendedName>
</protein>
<evidence type="ECO:0000313" key="1">
    <source>
        <dbReference type="EMBL" id="RJG08715.1"/>
    </source>
</evidence>
<dbReference type="Gene3D" id="3.10.450.50">
    <property type="match status" value="1"/>
</dbReference>
<accession>A0A418X8A1</accession>
<name>A0A418X8A1_9PSED</name>
<dbReference type="EMBL" id="QYUR01000008">
    <property type="protein sequence ID" value="RJG08715.1"/>
    <property type="molecule type" value="Genomic_DNA"/>
</dbReference>
<reference evidence="1 2" key="1">
    <citation type="submission" date="2018-09" db="EMBL/GenBank/DDBJ databases">
        <authorList>
            <person name="Zhu H."/>
        </authorList>
    </citation>
    <scope>NUCLEOTIDE SEQUENCE [LARGE SCALE GENOMIC DNA]</scope>
    <source>
        <strain evidence="1 2">K1S02-6</strain>
    </source>
</reference>
<dbReference type="SUPFAM" id="SSF54427">
    <property type="entry name" value="NTF2-like"/>
    <property type="match status" value="1"/>
</dbReference>
<dbReference type="Proteomes" id="UP000284021">
    <property type="component" value="Unassembled WGS sequence"/>
</dbReference>
<dbReference type="AlphaFoldDB" id="A0A418X8A1"/>
<organism evidence="1 2">
    <name type="scientific">Pseudomonas cavernicola</name>
    <dbReference type="NCBI Taxonomy" id="2320866"/>
    <lineage>
        <taxon>Bacteria</taxon>
        <taxon>Pseudomonadati</taxon>
        <taxon>Pseudomonadota</taxon>
        <taxon>Gammaproteobacteria</taxon>
        <taxon>Pseudomonadales</taxon>
        <taxon>Pseudomonadaceae</taxon>
        <taxon>Pseudomonas</taxon>
    </lineage>
</organism>
<keyword evidence="2" id="KW-1185">Reference proteome</keyword>
<dbReference type="OrthoDB" id="9795306at2"/>
<dbReference type="InterPro" id="IPR032710">
    <property type="entry name" value="NTF2-like_dom_sf"/>
</dbReference>
<proteinExistence type="predicted"/>
<comment type="caution">
    <text evidence="1">The sequence shown here is derived from an EMBL/GenBank/DDBJ whole genome shotgun (WGS) entry which is preliminary data.</text>
</comment>
<gene>
    <name evidence="1" type="ORF">D3879_22825</name>
</gene>
<sequence length="216" mass="24309">MSAFYDERAAMALELIAEFDQLVTLRNEQRGGYDPETGTTNPGSTIEQTAQGILIEYTGREFEASSLIQVQEQPNMTPNQIFPIDWTAVADAFCKAWSSNRGSPDYDYLANLYAPDNDVIIYDTLPPLNGFLGFTQLRSEIYPGLEQIAVERTGDVVAREMAAGHIVVTCYPFRLQYVFADGRKMSIDARISEVWERRSDGYRIVHEHPSTVYAMG</sequence>
<dbReference type="RefSeq" id="WP_119956516.1">
    <property type="nucleotide sequence ID" value="NZ_QYUR01000008.1"/>
</dbReference>